<dbReference type="PANTHER" id="PTHR47926:SF533">
    <property type="entry name" value="DYW DOMAIN-CONTAINING PROTEIN"/>
    <property type="match status" value="1"/>
</dbReference>
<dbReference type="Pfam" id="PF01535">
    <property type="entry name" value="PPR"/>
    <property type="match status" value="2"/>
</dbReference>
<dbReference type="AlphaFoldDB" id="A0A699SVS9"/>
<gene>
    <name evidence="2" type="ORF">Tci_873352</name>
</gene>
<dbReference type="PANTHER" id="PTHR47926">
    <property type="entry name" value="PENTATRICOPEPTIDE REPEAT-CONTAINING PROTEIN"/>
    <property type="match status" value="1"/>
</dbReference>
<dbReference type="Gene3D" id="1.25.40.10">
    <property type="entry name" value="Tetratricopeptide repeat domain"/>
    <property type="match status" value="2"/>
</dbReference>
<evidence type="ECO:0008006" key="3">
    <source>
        <dbReference type="Google" id="ProtNLM"/>
    </source>
</evidence>
<comment type="caution">
    <text evidence="2">The sequence shown here is derived from an EMBL/GenBank/DDBJ whole genome shotgun (WGS) entry which is preliminary data.</text>
</comment>
<dbReference type="GO" id="GO:0003723">
    <property type="term" value="F:RNA binding"/>
    <property type="evidence" value="ECO:0007669"/>
    <property type="project" value="InterPro"/>
</dbReference>
<dbReference type="InterPro" id="IPR046960">
    <property type="entry name" value="PPR_At4g14850-like_plant"/>
</dbReference>
<keyword evidence="1" id="KW-0677">Repeat</keyword>
<proteinExistence type="predicted"/>
<organism evidence="2">
    <name type="scientific">Tanacetum cinerariifolium</name>
    <name type="common">Dalmatian daisy</name>
    <name type="synonym">Chrysanthemum cinerariifolium</name>
    <dbReference type="NCBI Taxonomy" id="118510"/>
    <lineage>
        <taxon>Eukaryota</taxon>
        <taxon>Viridiplantae</taxon>
        <taxon>Streptophyta</taxon>
        <taxon>Embryophyta</taxon>
        <taxon>Tracheophyta</taxon>
        <taxon>Spermatophyta</taxon>
        <taxon>Magnoliopsida</taxon>
        <taxon>eudicotyledons</taxon>
        <taxon>Gunneridae</taxon>
        <taxon>Pentapetalae</taxon>
        <taxon>asterids</taxon>
        <taxon>campanulids</taxon>
        <taxon>Asterales</taxon>
        <taxon>Asteraceae</taxon>
        <taxon>Asteroideae</taxon>
        <taxon>Anthemideae</taxon>
        <taxon>Anthemidinae</taxon>
        <taxon>Tanacetum</taxon>
    </lineage>
</organism>
<reference evidence="2" key="1">
    <citation type="journal article" date="2019" name="Sci. Rep.">
        <title>Draft genome of Tanacetum cinerariifolium, the natural source of mosquito coil.</title>
        <authorList>
            <person name="Yamashiro T."/>
            <person name="Shiraishi A."/>
            <person name="Satake H."/>
            <person name="Nakayama K."/>
        </authorList>
    </citation>
    <scope>NUCLEOTIDE SEQUENCE</scope>
</reference>
<feature type="non-terminal residue" evidence="2">
    <location>
        <position position="116"/>
    </location>
</feature>
<name>A0A699SVS9_TANCI</name>
<evidence type="ECO:0000313" key="2">
    <source>
        <dbReference type="EMBL" id="GFD01383.1"/>
    </source>
</evidence>
<dbReference type="EMBL" id="BKCJ011190998">
    <property type="protein sequence ID" value="GFD01383.1"/>
    <property type="molecule type" value="Genomic_DNA"/>
</dbReference>
<evidence type="ECO:0000256" key="1">
    <source>
        <dbReference type="ARBA" id="ARBA00022737"/>
    </source>
</evidence>
<dbReference type="InterPro" id="IPR002885">
    <property type="entry name" value="PPR_rpt"/>
</dbReference>
<protein>
    <recommendedName>
        <fullName evidence="3">Pentatricopeptide repeat-containing protein</fullName>
    </recommendedName>
</protein>
<dbReference type="InterPro" id="IPR011990">
    <property type="entry name" value="TPR-like_helical_dom_sf"/>
</dbReference>
<sequence>MSDTNTALYNSIFKGFIANEMYIDAMLFFGHMVNSNVKGDYFTMPMVLKACAKVSGLRDGGKVLCVVMKDGFLANSFVETTLIDMYCSGGKVGCGFNVFGEIEYRNAVTWTSMIHG</sequence>
<dbReference type="GO" id="GO:0009451">
    <property type="term" value="P:RNA modification"/>
    <property type="evidence" value="ECO:0007669"/>
    <property type="project" value="InterPro"/>
</dbReference>
<accession>A0A699SVS9</accession>